<dbReference type="InterPro" id="IPR010127">
    <property type="entry name" value="Phasin_subfam-1"/>
</dbReference>
<protein>
    <submittedName>
        <fullName evidence="2">Phasin</fullName>
    </submittedName>
</protein>
<feature type="domain" description="Phasin" evidence="1">
    <location>
        <begin position="58"/>
        <end position="155"/>
    </location>
</feature>
<keyword evidence="3" id="KW-1185">Reference proteome</keyword>
<evidence type="ECO:0000259" key="1">
    <source>
        <dbReference type="Pfam" id="PF09361"/>
    </source>
</evidence>
<dbReference type="Pfam" id="PF09361">
    <property type="entry name" value="Phasin_2"/>
    <property type="match status" value="1"/>
</dbReference>
<comment type="caution">
    <text evidence="2">The sequence shown here is derived from an EMBL/GenBank/DDBJ whole genome shotgun (WGS) entry which is preliminary data.</text>
</comment>
<name>A0ABU0M5C7_9HYPH</name>
<sequence>MTDTPAAKPAKTAAAKAAKAFEAPFEAFSFNFPTAEMPAAFRDLAEKTLSGSKDAYAKIKAAAEEATEAFEDSVETARSGMVELSHKSLDAAKVHSDASFAFAKELLGAKTFAEVLELQMGFARKQTEAFAAQVKDMQDFSQKFVADASRPVKASVEKALKGTTLN</sequence>
<dbReference type="NCBIfam" id="TIGR01841">
    <property type="entry name" value="phasin"/>
    <property type="match status" value="1"/>
</dbReference>
<reference evidence="2 3" key="1">
    <citation type="submission" date="2023-07" db="EMBL/GenBank/DDBJ databases">
        <title>Genomic Encyclopedia of Type Strains, Phase IV (KMG-IV): sequencing the most valuable type-strain genomes for metagenomic binning, comparative biology and taxonomic classification.</title>
        <authorList>
            <person name="Goeker M."/>
        </authorList>
    </citation>
    <scope>NUCLEOTIDE SEQUENCE [LARGE SCALE GENOMIC DNA]</scope>
    <source>
        <strain evidence="2 3">B1-1</strain>
    </source>
</reference>
<dbReference type="RefSeq" id="WP_266279997.1">
    <property type="nucleotide sequence ID" value="NZ_JAPKNF010000001.1"/>
</dbReference>
<gene>
    <name evidence="2" type="ORF">QO015_001750</name>
</gene>
<proteinExistence type="predicted"/>
<dbReference type="Proteomes" id="UP001223743">
    <property type="component" value="Unassembled WGS sequence"/>
</dbReference>
<accession>A0ABU0M5C7</accession>
<dbReference type="InterPro" id="IPR018968">
    <property type="entry name" value="Phasin"/>
</dbReference>
<organism evidence="2 3">
    <name type="scientific">Kaistia geumhonensis</name>
    <dbReference type="NCBI Taxonomy" id="410839"/>
    <lineage>
        <taxon>Bacteria</taxon>
        <taxon>Pseudomonadati</taxon>
        <taxon>Pseudomonadota</taxon>
        <taxon>Alphaproteobacteria</taxon>
        <taxon>Hyphomicrobiales</taxon>
        <taxon>Kaistiaceae</taxon>
        <taxon>Kaistia</taxon>
    </lineage>
</organism>
<dbReference type="EMBL" id="JAUSWJ010000001">
    <property type="protein sequence ID" value="MDQ0516137.1"/>
    <property type="molecule type" value="Genomic_DNA"/>
</dbReference>
<evidence type="ECO:0000313" key="3">
    <source>
        <dbReference type="Proteomes" id="UP001223743"/>
    </source>
</evidence>
<evidence type="ECO:0000313" key="2">
    <source>
        <dbReference type="EMBL" id="MDQ0516137.1"/>
    </source>
</evidence>